<evidence type="ECO:0000313" key="4">
    <source>
        <dbReference type="Proteomes" id="UP000256964"/>
    </source>
</evidence>
<dbReference type="Proteomes" id="UP000256964">
    <property type="component" value="Unassembled WGS sequence"/>
</dbReference>
<keyword evidence="4" id="KW-1185">Reference proteome</keyword>
<gene>
    <name evidence="3" type="ORF">OH76DRAFT_527367</name>
</gene>
<sequence>MPIEVQLGRAGSRAQVAAKLRGLCILPRLLLRVTILAVVVIVIFLRRRRALSPLFSGSLLRPLRTRGSLSYTRDTVNALQHASATERTNTVTTHRYPTTTDPERRPHRPRQTRLLHTSSLYPLTYWTGSRSSRPEEPLQSPLHGLQLRVGFERVLLVKPLPTSSTAIPSIRPRR</sequence>
<feature type="transmembrane region" description="Helical" evidence="2">
    <location>
        <begin position="29"/>
        <end position="45"/>
    </location>
</feature>
<keyword evidence="2" id="KW-0472">Membrane</keyword>
<dbReference type="AlphaFoldDB" id="A0A371DA14"/>
<name>A0A371DA14_9APHY</name>
<feature type="compositionally biased region" description="Polar residues" evidence="1">
    <location>
        <begin position="82"/>
        <end position="100"/>
    </location>
</feature>
<keyword evidence="2" id="KW-1133">Transmembrane helix</keyword>
<evidence type="ECO:0000313" key="3">
    <source>
        <dbReference type="EMBL" id="RDX49384.1"/>
    </source>
</evidence>
<evidence type="ECO:0000256" key="2">
    <source>
        <dbReference type="SAM" id="Phobius"/>
    </source>
</evidence>
<dbReference type="EMBL" id="KZ857405">
    <property type="protein sequence ID" value="RDX49384.1"/>
    <property type="molecule type" value="Genomic_DNA"/>
</dbReference>
<feature type="region of interest" description="Disordered" evidence="1">
    <location>
        <begin position="82"/>
        <end position="110"/>
    </location>
</feature>
<evidence type="ECO:0000256" key="1">
    <source>
        <dbReference type="SAM" id="MobiDB-lite"/>
    </source>
</evidence>
<keyword evidence="2" id="KW-0812">Transmembrane</keyword>
<reference evidence="3 4" key="1">
    <citation type="journal article" date="2018" name="Biotechnol. Biofuels">
        <title>Integrative visual omics of the white-rot fungus Polyporus brumalis exposes the biotechnological potential of its oxidative enzymes for delignifying raw plant biomass.</title>
        <authorList>
            <person name="Miyauchi S."/>
            <person name="Rancon A."/>
            <person name="Drula E."/>
            <person name="Hage H."/>
            <person name="Chaduli D."/>
            <person name="Favel A."/>
            <person name="Grisel S."/>
            <person name="Henrissat B."/>
            <person name="Herpoel-Gimbert I."/>
            <person name="Ruiz-Duenas F.J."/>
            <person name="Chevret D."/>
            <person name="Hainaut M."/>
            <person name="Lin J."/>
            <person name="Wang M."/>
            <person name="Pangilinan J."/>
            <person name="Lipzen A."/>
            <person name="Lesage-Meessen L."/>
            <person name="Navarro D."/>
            <person name="Riley R."/>
            <person name="Grigoriev I.V."/>
            <person name="Zhou S."/>
            <person name="Raouche S."/>
            <person name="Rosso M.N."/>
        </authorList>
    </citation>
    <scope>NUCLEOTIDE SEQUENCE [LARGE SCALE GENOMIC DNA]</scope>
    <source>
        <strain evidence="3 4">BRFM 1820</strain>
    </source>
</reference>
<proteinExistence type="predicted"/>
<accession>A0A371DA14</accession>
<protein>
    <submittedName>
        <fullName evidence="3">Uncharacterized protein</fullName>
    </submittedName>
</protein>
<organism evidence="3 4">
    <name type="scientific">Lentinus brumalis</name>
    <dbReference type="NCBI Taxonomy" id="2498619"/>
    <lineage>
        <taxon>Eukaryota</taxon>
        <taxon>Fungi</taxon>
        <taxon>Dikarya</taxon>
        <taxon>Basidiomycota</taxon>
        <taxon>Agaricomycotina</taxon>
        <taxon>Agaricomycetes</taxon>
        <taxon>Polyporales</taxon>
        <taxon>Polyporaceae</taxon>
        <taxon>Lentinus</taxon>
    </lineage>
</organism>